<sequence>MEMETNFWRSDLVRYGSLFPSPHLGGRLQDLRRVSCWWRNVSLLGDHEDVISDWFSEG</sequence>
<dbReference type="Proteomes" id="UP000265520">
    <property type="component" value="Unassembled WGS sequence"/>
</dbReference>
<organism evidence="1 2">
    <name type="scientific">Trifolium medium</name>
    <dbReference type="NCBI Taxonomy" id="97028"/>
    <lineage>
        <taxon>Eukaryota</taxon>
        <taxon>Viridiplantae</taxon>
        <taxon>Streptophyta</taxon>
        <taxon>Embryophyta</taxon>
        <taxon>Tracheophyta</taxon>
        <taxon>Spermatophyta</taxon>
        <taxon>Magnoliopsida</taxon>
        <taxon>eudicotyledons</taxon>
        <taxon>Gunneridae</taxon>
        <taxon>Pentapetalae</taxon>
        <taxon>rosids</taxon>
        <taxon>fabids</taxon>
        <taxon>Fabales</taxon>
        <taxon>Fabaceae</taxon>
        <taxon>Papilionoideae</taxon>
        <taxon>50 kb inversion clade</taxon>
        <taxon>NPAAA clade</taxon>
        <taxon>Hologalegina</taxon>
        <taxon>IRL clade</taxon>
        <taxon>Trifolieae</taxon>
        <taxon>Trifolium</taxon>
    </lineage>
</organism>
<comment type="caution">
    <text evidence="1">The sequence shown here is derived from an EMBL/GenBank/DDBJ whole genome shotgun (WGS) entry which is preliminary data.</text>
</comment>
<evidence type="ECO:0000313" key="2">
    <source>
        <dbReference type="Proteomes" id="UP000265520"/>
    </source>
</evidence>
<accession>A0A392RWQ9</accession>
<protein>
    <submittedName>
        <fullName evidence="1">Uncharacterized protein</fullName>
    </submittedName>
</protein>
<name>A0A392RWQ9_9FABA</name>
<dbReference type="EMBL" id="LXQA010284191">
    <property type="protein sequence ID" value="MCI40809.1"/>
    <property type="molecule type" value="Genomic_DNA"/>
</dbReference>
<reference evidence="1 2" key="1">
    <citation type="journal article" date="2018" name="Front. Plant Sci.">
        <title>Red Clover (Trifolium pratense) and Zigzag Clover (T. medium) - A Picture of Genomic Similarities and Differences.</title>
        <authorList>
            <person name="Dluhosova J."/>
            <person name="Istvanek J."/>
            <person name="Nedelnik J."/>
            <person name="Repkova J."/>
        </authorList>
    </citation>
    <scope>NUCLEOTIDE SEQUENCE [LARGE SCALE GENOMIC DNA]</scope>
    <source>
        <strain evidence="2">cv. 10/8</strain>
        <tissue evidence="1">Leaf</tissue>
    </source>
</reference>
<proteinExistence type="predicted"/>
<dbReference type="AlphaFoldDB" id="A0A392RWQ9"/>
<feature type="non-terminal residue" evidence="1">
    <location>
        <position position="58"/>
    </location>
</feature>
<evidence type="ECO:0000313" key="1">
    <source>
        <dbReference type="EMBL" id="MCI40809.1"/>
    </source>
</evidence>
<keyword evidence="2" id="KW-1185">Reference proteome</keyword>